<sequence>MGLHEKIQDETVRANIVEDCTKLIDAQVAAKGGLSGMAMKTAYGVIKGVGAGYIPGAINRLLPEACQAIDPIWQEGAAAGDPVQYLSEHSNRTADSILSVTDARIEKTSNGVVSATYQKLRKSVKNDVEAAVPGLAEIIGSHAA</sequence>
<proteinExistence type="predicted"/>
<protein>
    <submittedName>
        <fullName evidence="1">Uncharacterized protein</fullName>
    </submittedName>
</protein>
<dbReference type="AlphaFoldDB" id="A0A928ZPI0"/>
<evidence type="ECO:0000313" key="1">
    <source>
        <dbReference type="EMBL" id="MBE9065215.1"/>
    </source>
</evidence>
<organism evidence="1 2">
    <name type="scientific">Leptolyngbya cf. ectocarpi LEGE 11479</name>
    <dbReference type="NCBI Taxonomy" id="1828722"/>
    <lineage>
        <taxon>Bacteria</taxon>
        <taxon>Bacillati</taxon>
        <taxon>Cyanobacteriota</taxon>
        <taxon>Cyanophyceae</taxon>
        <taxon>Leptolyngbyales</taxon>
        <taxon>Leptolyngbyaceae</taxon>
        <taxon>Leptolyngbya group</taxon>
        <taxon>Leptolyngbya</taxon>
    </lineage>
</organism>
<keyword evidence="2" id="KW-1185">Reference proteome</keyword>
<evidence type="ECO:0000313" key="2">
    <source>
        <dbReference type="Proteomes" id="UP000615026"/>
    </source>
</evidence>
<accession>A0A928ZPI0</accession>
<reference evidence="1" key="1">
    <citation type="submission" date="2020-10" db="EMBL/GenBank/DDBJ databases">
        <authorList>
            <person name="Castelo-Branco R."/>
            <person name="Eusebio N."/>
            <person name="Adriana R."/>
            <person name="Vieira A."/>
            <person name="Brugerolle De Fraissinette N."/>
            <person name="Rezende De Castro R."/>
            <person name="Schneider M.P."/>
            <person name="Vasconcelos V."/>
            <person name="Leao P.N."/>
        </authorList>
    </citation>
    <scope>NUCLEOTIDE SEQUENCE</scope>
    <source>
        <strain evidence="1">LEGE 11479</strain>
    </source>
</reference>
<dbReference type="InterPro" id="IPR054211">
    <property type="entry name" value="DUF6918"/>
</dbReference>
<dbReference type="Pfam" id="PF21893">
    <property type="entry name" value="DUF6918"/>
    <property type="match status" value="1"/>
</dbReference>
<dbReference type="Proteomes" id="UP000615026">
    <property type="component" value="Unassembled WGS sequence"/>
</dbReference>
<gene>
    <name evidence="1" type="ORF">IQ260_00930</name>
</gene>
<comment type="caution">
    <text evidence="1">The sequence shown here is derived from an EMBL/GenBank/DDBJ whole genome shotgun (WGS) entry which is preliminary data.</text>
</comment>
<name>A0A928ZPI0_LEPEC</name>
<dbReference type="RefSeq" id="WP_193989974.1">
    <property type="nucleotide sequence ID" value="NZ_JADEXP010000003.1"/>
</dbReference>
<dbReference type="EMBL" id="JADEXP010000003">
    <property type="protein sequence ID" value="MBE9065215.1"/>
    <property type="molecule type" value="Genomic_DNA"/>
</dbReference>